<evidence type="ECO:0000259" key="9">
    <source>
        <dbReference type="PROSITE" id="PS00300"/>
    </source>
</evidence>
<dbReference type="Gene3D" id="3.40.50.300">
    <property type="entry name" value="P-loop containing nucleotide triphosphate hydrolases"/>
    <property type="match status" value="1"/>
</dbReference>
<keyword evidence="6 8" id="KW-0472">Membrane</keyword>
<dbReference type="PANTHER" id="PTHR43134">
    <property type="entry name" value="SIGNAL RECOGNITION PARTICLE RECEPTOR SUBUNIT ALPHA"/>
    <property type="match status" value="1"/>
</dbReference>
<dbReference type="OrthoDB" id="372188at2157"/>
<dbReference type="InterPro" id="IPR004390">
    <property type="entry name" value="SR_rcpt_FtsY"/>
</dbReference>
<dbReference type="HOGENOM" id="CLU_009301_3_1_2"/>
<accession>F8AJU3</accession>
<dbReference type="InterPro" id="IPR027417">
    <property type="entry name" value="P-loop_NTPase"/>
</dbReference>
<dbReference type="STRING" id="647113.Metok_1328"/>
<dbReference type="RefSeq" id="WP_013867476.1">
    <property type="nucleotide sequence ID" value="NC_015636.1"/>
</dbReference>
<keyword evidence="11" id="KW-1185">Reference proteome</keyword>
<comment type="similarity">
    <text evidence="8">Belongs to the GTP-binding SRP family. FtsY subfamily.</text>
</comment>
<evidence type="ECO:0000256" key="8">
    <source>
        <dbReference type="HAMAP-Rule" id="MF_00920"/>
    </source>
</evidence>
<dbReference type="NCBIfam" id="TIGR00064">
    <property type="entry name" value="ftsY"/>
    <property type="match status" value="1"/>
</dbReference>
<comment type="subcellular location">
    <subcellularLocation>
        <location evidence="8">Cell membrane</location>
        <topology evidence="8">Peripheral membrane protein</topology>
        <orientation evidence="8">Cytoplasmic side</orientation>
    </subcellularLocation>
    <subcellularLocation>
        <location evidence="8">Cytoplasm</location>
    </subcellularLocation>
</comment>
<dbReference type="InterPro" id="IPR042101">
    <property type="entry name" value="SRP54_N_sf"/>
</dbReference>
<keyword evidence="3 8" id="KW-0547">Nucleotide-binding</keyword>
<dbReference type="InterPro" id="IPR003593">
    <property type="entry name" value="AAA+_ATPase"/>
</dbReference>
<keyword evidence="1 8" id="KW-1003">Cell membrane</keyword>
<keyword evidence="5 8" id="KW-0342">GTP-binding</keyword>
<dbReference type="SMART" id="SM00963">
    <property type="entry name" value="SRP54_N"/>
    <property type="match status" value="1"/>
</dbReference>
<dbReference type="PROSITE" id="PS00300">
    <property type="entry name" value="SRP54"/>
    <property type="match status" value="1"/>
</dbReference>
<dbReference type="InterPro" id="IPR013822">
    <property type="entry name" value="Signal_recog_particl_SRP54_hlx"/>
</dbReference>
<proteinExistence type="inferred from homology"/>
<dbReference type="AlphaFoldDB" id="F8AJU3"/>
<dbReference type="CDD" id="cd17874">
    <property type="entry name" value="FtsY"/>
    <property type="match status" value="1"/>
</dbReference>
<dbReference type="FunFam" id="3.40.50.300:FF:000053">
    <property type="entry name" value="Signal recognition particle receptor FtsY"/>
    <property type="match status" value="1"/>
</dbReference>
<feature type="binding site" evidence="8">
    <location>
        <begin position="289"/>
        <end position="293"/>
    </location>
    <ligand>
        <name>GTP</name>
        <dbReference type="ChEBI" id="CHEBI:37565"/>
    </ligand>
</feature>
<dbReference type="GO" id="GO:0005525">
    <property type="term" value="F:GTP binding"/>
    <property type="evidence" value="ECO:0007669"/>
    <property type="project" value="UniProtKB-UniRule"/>
</dbReference>
<dbReference type="SMART" id="SM00382">
    <property type="entry name" value="AAA"/>
    <property type="match status" value="1"/>
</dbReference>
<protein>
    <recommendedName>
        <fullName evidence="8">Signal recognition particle receptor FtsY</fullName>
        <shortName evidence="8">SRP receptor</shortName>
        <ecNumber evidence="8">3.6.5.4</ecNumber>
    </recommendedName>
</protein>
<evidence type="ECO:0000313" key="11">
    <source>
        <dbReference type="Proteomes" id="UP000009296"/>
    </source>
</evidence>
<feature type="binding site" evidence="8">
    <location>
        <begin position="207"/>
        <end position="214"/>
    </location>
    <ligand>
        <name>GTP</name>
        <dbReference type="ChEBI" id="CHEBI:37565"/>
    </ligand>
</feature>
<evidence type="ECO:0000256" key="4">
    <source>
        <dbReference type="ARBA" id="ARBA00022801"/>
    </source>
</evidence>
<reference evidence="10" key="1">
    <citation type="submission" date="2011-05" db="EMBL/GenBank/DDBJ databases">
        <title>Complete sequence of chromosome of Methanothermococcus okinawensis IH1.</title>
        <authorList>
            <consortium name="US DOE Joint Genome Institute"/>
            <person name="Lucas S."/>
            <person name="Han J."/>
            <person name="Lapidus A."/>
            <person name="Cheng J.-F."/>
            <person name="Goodwin L."/>
            <person name="Pitluck S."/>
            <person name="Peters L."/>
            <person name="Mikhailova N."/>
            <person name="Held B."/>
            <person name="Han C."/>
            <person name="Tapia R."/>
            <person name="Land M."/>
            <person name="Hauser L."/>
            <person name="Kyrpides N."/>
            <person name="Ivanova N."/>
            <person name="Pagani I."/>
            <person name="Sieprawska-Lupa M."/>
            <person name="Takai K."/>
            <person name="Miyazaki J."/>
            <person name="Whitman W."/>
            <person name="Woyke T."/>
        </authorList>
    </citation>
    <scope>NUCLEOTIDE SEQUENCE</scope>
    <source>
        <strain evidence="10">IH1</strain>
    </source>
</reference>
<dbReference type="SMART" id="SM00962">
    <property type="entry name" value="SRP54"/>
    <property type="match status" value="1"/>
</dbReference>
<dbReference type="GO" id="GO:0006614">
    <property type="term" value="P:SRP-dependent cotranslational protein targeting to membrane"/>
    <property type="evidence" value="ECO:0007669"/>
    <property type="project" value="InterPro"/>
</dbReference>
<comment type="catalytic activity">
    <reaction evidence="8">
        <text>GTP + H2O = GDP + phosphate + H(+)</text>
        <dbReference type="Rhea" id="RHEA:19669"/>
        <dbReference type="ChEBI" id="CHEBI:15377"/>
        <dbReference type="ChEBI" id="CHEBI:15378"/>
        <dbReference type="ChEBI" id="CHEBI:37565"/>
        <dbReference type="ChEBI" id="CHEBI:43474"/>
        <dbReference type="ChEBI" id="CHEBI:58189"/>
        <dbReference type="EC" id="3.6.5.4"/>
    </reaction>
</comment>
<keyword evidence="7 8" id="KW-0675">Receptor</keyword>
<dbReference type="GO" id="GO:0003924">
    <property type="term" value="F:GTPase activity"/>
    <property type="evidence" value="ECO:0007669"/>
    <property type="project" value="UniProtKB-UniRule"/>
</dbReference>
<feature type="domain" description="SRP54-type proteins GTP-binding" evidence="9">
    <location>
        <begin position="368"/>
        <end position="381"/>
    </location>
</feature>
<keyword evidence="4 8" id="KW-0378">Hydrolase</keyword>
<dbReference type="InterPro" id="IPR036225">
    <property type="entry name" value="SRP/SRP_N"/>
</dbReference>
<feature type="binding site" evidence="8">
    <location>
        <begin position="347"/>
        <end position="350"/>
    </location>
    <ligand>
        <name>GTP</name>
        <dbReference type="ChEBI" id="CHEBI:37565"/>
    </ligand>
</feature>
<evidence type="ECO:0000313" key="10">
    <source>
        <dbReference type="EMBL" id="AEH07294.1"/>
    </source>
</evidence>
<dbReference type="GO" id="GO:0005047">
    <property type="term" value="F:signal recognition particle binding"/>
    <property type="evidence" value="ECO:0007669"/>
    <property type="project" value="TreeGrafter"/>
</dbReference>
<evidence type="ECO:0000256" key="2">
    <source>
        <dbReference type="ARBA" id="ARBA00022490"/>
    </source>
</evidence>
<dbReference type="KEGG" id="mok:Metok_1328"/>
<dbReference type="PANTHER" id="PTHR43134:SF1">
    <property type="entry name" value="SIGNAL RECOGNITION PARTICLE RECEPTOR SUBUNIT ALPHA"/>
    <property type="match status" value="1"/>
</dbReference>
<comment type="subunit">
    <text evidence="8">Part of the signal recognition particle protein translocation system, which is composed of SRP and FtsY.</text>
</comment>
<dbReference type="Pfam" id="PF02881">
    <property type="entry name" value="SRP54_N"/>
    <property type="match status" value="1"/>
</dbReference>
<organism evidence="10 11">
    <name type="scientific">Methanothermococcus okinawensis (strain DSM 14208 / JCM 11175 / IH1)</name>
    <dbReference type="NCBI Taxonomy" id="647113"/>
    <lineage>
        <taxon>Archaea</taxon>
        <taxon>Methanobacteriati</taxon>
        <taxon>Methanobacteriota</taxon>
        <taxon>Methanomada group</taxon>
        <taxon>Methanococci</taxon>
        <taxon>Methanococcales</taxon>
        <taxon>Methanococcaceae</taxon>
        <taxon>Methanothermococcus</taxon>
    </lineage>
</organism>
<dbReference type="EMBL" id="CP002792">
    <property type="protein sequence ID" value="AEH07294.1"/>
    <property type="molecule type" value="Genomic_DNA"/>
</dbReference>
<dbReference type="Gene3D" id="1.20.120.140">
    <property type="entry name" value="Signal recognition particle SRP54, nucleotide-binding domain"/>
    <property type="match status" value="1"/>
</dbReference>
<evidence type="ECO:0000256" key="1">
    <source>
        <dbReference type="ARBA" id="ARBA00022475"/>
    </source>
</evidence>
<dbReference type="GO" id="GO:0005737">
    <property type="term" value="C:cytoplasm"/>
    <property type="evidence" value="ECO:0007669"/>
    <property type="project" value="UniProtKB-SubCell"/>
</dbReference>
<evidence type="ECO:0000256" key="6">
    <source>
        <dbReference type="ARBA" id="ARBA00023136"/>
    </source>
</evidence>
<gene>
    <name evidence="8" type="primary">ftsY</name>
    <name evidence="10" type="ordered locus">Metok_1328</name>
</gene>
<evidence type="ECO:0000256" key="7">
    <source>
        <dbReference type="ARBA" id="ARBA00023170"/>
    </source>
</evidence>
<dbReference type="Pfam" id="PF00448">
    <property type="entry name" value="SRP54"/>
    <property type="match status" value="1"/>
</dbReference>
<name>F8AJU3_METOI</name>
<dbReference type="HAMAP" id="MF_00920">
    <property type="entry name" value="FtsY"/>
    <property type="match status" value="1"/>
</dbReference>
<evidence type="ECO:0000256" key="5">
    <source>
        <dbReference type="ARBA" id="ARBA00023134"/>
    </source>
</evidence>
<dbReference type="InterPro" id="IPR000897">
    <property type="entry name" value="SRP54_GTPase_dom"/>
</dbReference>
<dbReference type="GeneID" id="10773484"/>
<dbReference type="SUPFAM" id="SSF47364">
    <property type="entry name" value="Domain of the SRP/SRP receptor G-proteins"/>
    <property type="match status" value="1"/>
</dbReference>
<dbReference type="Proteomes" id="UP000009296">
    <property type="component" value="Chromosome"/>
</dbReference>
<sequence>MFGSLKKKLSKTVSKIADKIYSKGNEEEKTEGNKINKINNEKKEILNKKENELSEVAQSKTEAYTKDTGVVAKYNAQIESPSKLEEEIEKKEKIGFFDKFKLTKTIKKVLGKDVILTEDDIADILEELELELLEADVAYDVVERLVESLKNQLVGTKITAKDNPEEITINALKNAIKEILSQKNMDIYELIEEKKKSKEPVVIVFVGINGTGKTTSIAKLAHKLKNKGYSVVLAAGDTFRAGAIEQLEEHAKNIGVRVIKHQKGADSAAVIYDAIQHAKARGIDVVLADTAGRQATNINLMDEIKKVVRVTKPDLVVFVGDSLAGNDAINQAEEFNNAVNIDGVILTKVDADAKGGAALSIAYAIGKPILFLGVGQRYEDLEEFNVDWMVNKLFGDEEVKYSTEREF</sequence>
<dbReference type="EC" id="3.6.5.4" evidence="8"/>
<evidence type="ECO:0000256" key="3">
    <source>
        <dbReference type="ARBA" id="ARBA00022741"/>
    </source>
</evidence>
<dbReference type="GO" id="GO:0005886">
    <property type="term" value="C:plasma membrane"/>
    <property type="evidence" value="ECO:0007669"/>
    <property type="project" value="UniProtKB-SubCell"/>
</dbReference>
<keyword evidence="2 8" id="KW-0963">Cytoplasm</keyword>
<dbReference type="eggNOG" id="arCOG01227">
    <property type="taxonomic scope" value="Archaea"/>
</dbReference>
<comment type="function">
    <text evidence="8">Involved in targeting and insertion of nascent membrane proteins into the cytoplasmic membrane. Acts as a receptor for the complex formed by the signal recognition particle (SRP) and the ribosome-nascent chain (RNC).</text>
</comment>
<dbReference type="SUPFAM" id="SSF52540">
    <property type="entry name" value="P-loop containing nucleoside triphosphate hydrolases"/>
    <property type="match status" value="1"/>
</dbReference>